<comment type="caution">
    <text evidence="13">The sequence shown here is derived from an EMBL/GenBank/DDBJ whole genome shotgun (WGS) entry which is preliminary data.</text>
</comment>
<protein>
    <submittedName>
        <fullName evidence="13">GREB1-like protein</fullName>
    </submittedName>
</protein>
<gene>
    <name evidence="13" type="ORF">HOLleu_22974</name>
</gene>
<dbReference type="Proteomes" id="UP001152320">
    <property type="component" value="Chromosome 11"/>
</dbReference>
<keyword evidence="14" id="KW-1185">Reference proteome</keyword>
<evidence type="ECO:0000259" key="9">
    <source>
        <dbReference type="Pfam" id="PF20267"/>
    </source>
</evidence>
<feature type="domain" description="GREB1-like circularly permuted SF2 helicase" evidence="12">
    <location>
        <begin position="1673"/>
        <end position="1769"/>
    </location>
</feature>
<comment type="subcellular location">
    <subcellularLocation>
        <location evidence="1">Membrane</location>
        <topology evidence="1">Single-pass membrane protein</topology>
    </subcellularLocation>
</comment>
<feature type="region of interest" description="Disordered" evidence="7">
    <location>
        <begin position="615"/>
        <end position="673"/>
    </location>
</feature>
<feature type="region of interest" description="Disordered" evidence="7">
    <location>
        <begin position="394"/>
        <end position="416"/>
    </location>
</feature>
<dbReference type="Pfam" id="PF20691">
    <property type="entry name" value="TAGT"/>
    <property type="match status" value="1"/>
</dbReference>
<keyword evidence="3" id="KW-0812">Transmembrane</keyword>
<evidence type="ECO:0000256" key="4">
    <source>
        <dbReference type="ARBA" id="ARBA00022989"/>
    </source>
</evidence>
<evidence type="ECO:0000259" key="10">
    <source>
        <dbReference type="Pfam" id="PF20688"/>
    </source>
</evidence>
<evidence type="ECO:0000256" key="1">
    <source>
        <dbReference type="ARBA" id="ARBA00004167"/>
    </source>
</evidence>
<feature type="compositionally biased region" description="Pro residues" evidence="7">
    <location>
        <begin position="303"/>
        <end position="315"/>
    </location>
</feature>
<evidence type="ECO:0000313" key="14">
    <source>
        <dbReference type="Proteomes" id="UP001152320"/>
    </source>
</evidence>
<dbReference type="InterPro" id="IPR028422">
    <property type="entry name" value="GREB1"/>
</dbReference>
<feature type="region of interest" description="Disordered" evidence="7">
    <location>
        <begin position="815"/>
        <end position="890"/>
    </location>
</feature>
<feature type="domain" description="GREB1-like circularly permuted SF2 helicase" evidence="12">
    <location>
        <begin position="1127"/>
        <end position="1602"/>
    </location>
</feature>
<dbReference type="Pfam" id="PF20688">
    <property type="entry name" value="GREB1_2nd"/>
    <property type="match status" value="1"/>
</dbReference>
<dbReference type="InterPro" id="IPR049100">
    <property type="entry name" value="TAGT"/>
</dbReference>
<feature type="coiled-coil region" evidence="6">
    <location>
        <begin position="416"/>
        <end position="467"/>
    </location>
</feature>
<evidence type="ECO:0000256" key="3">
    <source>
        <dbReference type="ARBA" id="ARBA00022692"/>
    </source>
</evidence>
<evidence type="ECO:0000259" key="12">
    <source>
        <dbReference type="Pfam" id="PF20692"/>
    </source>
</evidence>
<dbReference type="InterPro" id="IPR046926">
    <property type="entry name" value="GREB1_N"/>
</dbReference>
<feature type="compositionally biased region" description="Polar residues" evidence="7">
    <location>
        <begin position="1579"/>
        <end position="1609"/>
    </location>
</feature>
<dbReference type="EMBL" id="JAIZAY010000011">
    <property type="protein sequence ID" value="KAJ8032895.1"/>
    <property type="molecule type" value="Genomic_DNA"/>
</dbReference>
<feature type="domain" description="GREB1 N-terminal" evidence="8">
    <location>
        <begin position="670"/>
        <end position="813"/>
    </location>
</feature>
<comment type="similarity">
    <text evidence="2">Belongs to the GREB1 family.</text>
</comment>
<dbReference type="Pfam" id="PF15782">
    <property type="entry name" value="GREB1_N"/>
    <property type="match status" value="1"/>
</dbReference>
<feature type="region of interest" description="Disordered" evidence="7">
    <location>
        <begin position="1574"/>
        <end position="1621"/>
    </location>
</feature>
<keyword evidence="4" id="KW-1133">Transmembrane helix</keyword>
<feature type="domain" description="GREB1-like C-terminal" evidence="9">
    <location>
        <begin position="2178"/>
        <end position="2334"/>
    </location>
</feature>
<dbReference type="PANTHER" id="PTHR15720">
    <property type="entry name" value="GREB1-RELATED"/>
    <property type="match status" value="1"/>
</dbReference>
<feature type="domain" description="TET-Associated Glycosyltransferase" evidence="11">
    <location>
        <begin position="1932"/>
        <end position="2150"/>
    </location>
</feature>
<feature type="region of interest" description="Disordered" evidence="7">
    <location>
        <begin position="229"/>
        <end position="255"/>
    </location>
</feature>
<dbReference type="Pfam" id="PF20267">
    <property type="entry name" value="GREB1_C"/>
    <property type="match status" value="1"/>
</dbReference>
<feature type="compositionally biased region" description="Basic and acidic residues" evidence="7">
    <location>
        <begin position="663"/>
        <end position="673"/>
    </location>
</feature>
<feature type="domain" description="GREB1-like second" evidence="10">
    <location>
        <begin position="918"/>
        <end position="1118"/>
    </location>
</feature>
<proteinExistence type="inferred from homology"/>
<feature type="compositionally biased region" description="Low complexity" evidence="7">
    <location>
        <begin position="340"/>
        <end position="349"/>
    </location>
</feature>
<dbReference type="Pfam" id="PF20692">
    <property type="entry name" value="cpSF2-GREB1"/>
    <property type="match status" value="2"/>
</dbReference>
<dbReference type="GO" id="GO:0016020">
    <property type="term" value="C:membrane"/>
    <property type="evidence" value="ECO:0007669"/>
    <property type="project" value="UniProtKB-SubCell"/>
</dbReference>
<name>A0A9Q1H571_HOLLE</name>
<evidence type="ECO:0000256" key="5">
    <source>
        <dbReference type="ARBA" id="ARBA00023136"/>
    </source>
</evidence>
<accession>A0A9Q1H571</accession>
<dbReference type="InterPro" id="IPR046927">
    <property type="entry name" value="GREB1-like_C"/>
</dbReference>
<evidence type="ECO:0000256" key="6">
    <source>
        <dbReference type="SAM" id="Coils"/>
    </source>
</evidence>
<sequence>MGNSQGQLKSSKFETALHMSIEQALRSNSTTPHPLFSQLYLEKDIKVNIPDVLPNTSDSSGPDALKSPSPKGKGDKENEPVRPQGVENMPPASMPAARLGPSLPPVPAPIPIVHAPPALQGVMLSPRLPPSPLGPNYIPQRFLLPDKQRRNLHLHSEKFRFILHPYNSEMKLQGLDPESGIWLLCTKLEELNGKTHVRWDKYKSTAWLAACEIRPPILKRPLRRQPKRQDWPLIGHPSQVQRGDGVAATRDDGSHGPRLIVYINDPSNGIVVTTCKQTLRYEILAECPFEKASTTVVLRDNPPESPRSPSPPPPFQQQSEPYPLTPNAVTKEVTGNSTSTPKTSKVPKAAPKKKTAAPQKRKSSSVHVTKKSAKILCSGQAAVGQVAIAPVPTVTTAPDTDSESPPEPTPEPQPDIADMEQQMSQLKQLVDTLISKAEETSKRLSEVQAKNIELEARVKELEDQQEKEPLSEILSQSLDIANDTTMVLPPAAVPLTPPTVQARDKENVTVAITHNTLPQNLRMSLSCYADNPREVGRQLAKIYFTEEERKTCNCNGIQKPPLPPQKLAALRQELFSIVQTPVGHQASVWRSVTKALDAETRSKLSYKKRTINFCQRRGQGQYPPNALPPLLHQVPPPSRQVERRSTVSPGRPGHLSQTSLPPSRDDSALETVRRSEVEPPGYMMQPMILGGCQEVGFCQAGADIRLTEISDKPLEVPSGFTLVGAKSPYLPENILVAAVDMRFLPDTTNSQALLGFSGNCVGCGEKGFRYFTEFAHHINLKLISQAKKQKHLKYYIIANKQGHWIRGPLIPWKESSSNNRRSLTPPPNADTTTEPDLPSHSESAPSTRVNSPKTKTDGDGQEKSTMEVSSSKMTTRDLKQPLKKRHRFHSVDEDALRKTKESPVVPVKRRVPPSVFPLPRFLPPPLSNAQDCTFVPHNLAQACGTKVVILDCSGAVPVFHGNIVDVFVSPLFRESMRPLLQVPPSIAKILNVQSNQVLNFEANILLLMKYFLQLGSKIPSREEFDICLLRARQDTKNTTGDSQALSVVAPAQLPFLAKLCISASNGTATFLLAENSLARGLSEALKFLATLPPANKRPQYIFIINVSRQRGTEFCVVVPDLKGGGSFQLYPNQIQTAMKILSQVCAIADLDHRSLDLGRFFQVGLLIIVPPSEVLYEQTIERLYMSNLLLDLGLVSTNSREGCQQFVMKADNSKVSHAKFEHFVVSVECMPQTLFVLVQDQAHLDIFRFPQVQQYQQGGVSGQMINSQSILNAPNVLCLQVSSLPYSLQTKKTRVAKENEIFMETLQYQDLQDPTVTTKYFGISDYQETTSWSNHTPLLQMDETYELMAAAMLARYPALHSMLIRTFLLVRQYSAALMNALGISELREDTTDATSNLIRELINTPLQNEQGQGGMVLLRIISPQLAALAHERLREVRNKLGLQYRFDVLLCGMDLKFELDSHFLERLQSWRECDSSWIPQTLKDLEGLPCIVIMTYKDTTGESMPKSLKVVDLRLVNHGVFDLASLEQELGLGCTHVDKSTMTQVVTVHEDSCDEDDVSEEEVQDPRVEDVPLRISEDGIQNVSSTEQQTDQRSTSVSITETAPNPSSDHNQEAGDTEGVAVPPVNMMVTQPSSRDGKFKTTLKSNNLDSSVLSAKEKGMLREEGRIEGAPYPPAATLLPSRDTTWNSPLRPLLTSDNSKDKSSYFREWTDPKTHHLDFELSGTKDQYHPRRLLLCGPPQVGKTGSYLHFCRVLYRMLIKLQEVEVCDDDDEVPASHSLGVADHEAGQRWPDVTKLSNMKFDQSILQGKYKLCSPMWSPALQHDDLMKRASSGSQAEKSSTVLLHMAKFSAHNAFHHCEECQSYRESSSNQLRQTRVHSVKISDPQFGELDWQFLIPPQQETHFVFDPETGHLGSICLALIDEQRKQTIKSPIFTIVRNSAQQSLVNLHHAMEGSKHLHILVCKERDAVAVQKQWPCHVIIILPHLANDMGQGGVKYLVKQIAEYNMLAEMQRQAGLGVDPDRVWPFVLLMEDSLVSWKEVIPVDEASSEVMVSLKTVVEHMESIKNVTQYALLGISQWNSRSKVTMSTSTYHRSFINNLVFLNLRLTKSVQYDPYKYQHEDIDFCLRVNAKNLLICKLCYFLVMVKTSLSKHNHPEISVHPSVVKQLSSPSMDPTAATNFMISPDSEGPTLLQAPSHFLLERYLSEVACDCVLSSEIDLLKHPVMVVNGYFNLGPKVPVYLITSSDELDKDTKEMVFGGIVLNTCMNQAPEADFIKQFHFAKGARLLLISPDRNSLRCYVAEHDLERKWHFRLRDELQTANVPEDKPVSLLMGIYGMEKGTEKEEKY</sequence>
<evidence type="ECO:0000313" key="13">
    <source>
        <dbReference type="EMBL" id="KAJ8032895.1"/>
    </source>
</evidence>
<keyword evidence="5" id="KW-0472">Membrane</keyword>
<dbReference type="PANTHER" id="PTHR15720:SF14">
    <property type="entry name" value="GREB1-LIKE PROTEIN"/>
    <property type="match status" value="1"/>
</dbReference>
<dbReference type="OrthoDB" id="9989163at2759"/>
<reference evidence="13" key="1">
    <citation type="submission" date="2021-10" db="EMBL/GenBank/DDBJ databases">
        <title>Tropical sea cucumber genome reveals ecological adaptation and Cuvierian tubules defense mechanism.</title>
        <authorList>
            <person name="Chen T."/>
        </authorList>
    </citation>
    <scope>NUCLEOTIDE SEQUENCE</scope>
    <source>
        <strain evidence="13">Nanhai2018</strain>
        <tissue evidence="13">Muscle</tissue>
    </source>
</reference>
<evidence type="ECO:0000256" key="2">
    <source>
        <dbReference type="ARBA" id="ARBA00009148"/>
    </source>
</evidence>
<evidence type="ECO:0000259" key="8">
    <source>
        <dbReference type="Pfam" id="PF15782"/>
    </source>
</evidence>
<evidence type="ECO:0000259" key="11">
    <source>
        <dbReference type="Pfam" id="PF20691"/>
    </source>
</evidence>
<feature type="compositionally biased region" description="Basic residues" evidence="7">
    <location>
        <begin position="350"/>
        <end position="369"/>
    </location>
</feature>
<feature type="region of interest" description="Disordered" evidence="7">
    <location>
        <begin position="298"/>
        <end position="369"/>
    </location>
</feature>
<organism evidence="13 14">
    <name type="scientific">Holothuria leucospilota</name>
    <name type="common">Black long sea cucumber</name>
    <name type="synonym">Mertensiothuria leucospilota</name>
    <dbReference type="NCBI Taxonomy" id="206669"/>
    <lineage>
        <taxon>Eukaryota</taxon>
        <taxon>Metazoa</taxon>
        <taxon>Echinodermata</taxon>
        <taxon>Eleutherozoa</taxon>
        <taxon>Echinozoa</taxon>
        <taxon>Holothuroidea</taxon>
        <taxon>Aspidochirotacea</taxon>
        <taxon>Aspidochirotida</taxon>
        <taxon>Holothuriidae</taxon>
        <taxon>Holothuria</taxon>
    </lineage>
</organism>
<feature type="compositionally biased region" description="Basic and acidic residues" evidence="7">
    <location>
        <begin position="854"/>
        <end position="865"/>
    </location>
</feature>
<keyword evidence="6" id="KW-0175">Coiled coil</keyword>
<dbReference type="InterPro" id="IPR048657">
    <property type="entry name" value="GREB1-like_cpSF2"/>
</dbReference>
<evidence type="ECO:0000256" key="7">
    <source>
        <dbReference type="SAM" id="MobiDB-lite"/>
    </source>
</evidence>
<feature type="region of interest" description="Disordered" evidence="7">
    <location>
        <begin position="51"/>
        <end position="100"/>
    </location>
</feature>
<feature type="compositionally biased region" description="Polar residues" evidence="7">
    <location>
        <begin position="829"/>
        <end position="853"/>
    </location>
</feature>
<dbReference type="InterPro" id="IPR048659">
    <property type="entry name" value="GREB1-like_2nd"/>
</dbReference>